<protein>
    <recommendedName>
        <fullName evidence="3">KAP NTPase domain-containing protein</fullName>
    </recommendedName>
</protein>
<dbReference type="InterPro" id="IPR027417">
    <property type="entry name" value="P-loop_NTPase"/>
</dbReference>
<evidence type="ECO:0008006" key="3">
    <source>
        <dbReference type="Google" id="ProtNLM"/>
    </source>
</evidence>
<dbReference type="AlphaFoldDB" id="A0A2K9LU97"/>
<organism evidence="1 2">
    <name type="scientific">Spiroplasma monobiae MQ-1</name>
    <dbReference type="NCBI Taxonomy" id="1336748"/>
    <lineage>
        <taxon>Bacteria</taxon>
        <taxon>Bacillati</taxon>
        <taxon>Mycoplasmatota</taxon>
        <taxon>Mollicutes</taxon>
        <taxon>Entomoplasmatales</taxon>
        <taxon>Spiroplasmataceae</taxon>
        <taxon>Spiroplasma</taxon>
    </lineage>
</organism>
<dbReference type="OrthoDB" id="387926at2"/>
<dbReference type="EMBL" id="CP025543">
    <property type="protein sequence ID" value="AUM62622.1"/>
    <property type="molecule type" value="Genomic_DNA"/>
</dbReference>
<dbReference type="KEGG" id="smoo:SMONO_v1c03730"/>
<sequence length="459" mass="54852">MTGIFNSDEILNKLTNKILAQGERHVLINGPEWSGKSTLVNSFCDKFKQEGWNVISFNPEQFDFSKDLFEQFITIILMGIRRKVGQKEFLNFLKSRNLKNIVRKKIKTNNRAVAFRYFFNQKQINDDIDKNELLNIQTLIEINNALKRLQIDLLIVFNDFEKTDLVSDLNEYRVIRKIKKYLTEARMITTFNFPDIENLSTASKFNLEKTFDGVIDLYKEKLMFTHPNTQVNYFIKRMDIKNLFLINSINESMELPEKWLKRNLKIPDTYENRILYYEEIYFVVWFLQYLRLNNDKLFNIMQEDIKLYDGIRKNKYSQEELEDNNNLGNIKYINLLLKTRGYKFEGEYKFYEILKLINTPLKWENPIIVTVESKPNVLNIINEYAFMFIFNCVLSNVENIIENKNSETLLINFEHNQKELKTFASCLYPRTLKQINTSKEKEIYDLSVFEMVKELIEKL</sequence>
<evidence type="ECO:0000313" key="1">
    <source>
        <dbReference type="EMBL" id="AUM62622.1"/>
    </source>
</evidence>
<dbReference type="SUPFAM" id="SSF52540">
    <property type="entry name" value="P-loop containing nucleoside triphosphate hydrolases"/>
    <property type="match status" value="1"/>
</dbReference>
<dbReference type="Gene3D" id="3.40.50.300">
    <property type="entry name" value="P-loop containing nucleotide triphosphate hydrolases"/>
    <property type="match status" value="1"/>
</dbReference>
<dbReference type="RefSeq" id="WP_101780682.1">
    <property type="nucleotide sequence ID" value="NZ_CP025543.1"/>
</dbReference>
<proteinExistence type="predicted"/>
<accession>A0A2K9LU97</accession>
<keyword evidence="2" id="KW-1185">Reference proteome</keyword>
<dbReference type="Proteomes" id="UP000234790">
    <property type="component" value="Chromosome"/>
</dbReference>
<name>A0A2K9LU97_SPISQ</name>
<evidence type="ECO:0000313" key="2">
    <source>
        <dbReference type="Proteomes" id="UP000234790"/>
    </source>
</evidence>
<reference evidence="1 2" key="1">
    <citation type="submission" date="2017-12" db="EMBL/GenBank/DDBJ databases">
        <title>Complete genome sequence of Spiroplasma monobiae MQ-1 (ATCC 33825).</title>
        <authorList>
            <person name="Tsai Y.-M."/>
            <person name="Lo W.-S."/>
            <person name="Wu P.-S."/>
            <person name="Cho S.-T."/>
            <person name="Kuo C.-H."/>
        </authorList>
    </citation>
    <scope>NUCLEOTIDE SEQUENCE [LARGE SCALE GENOMIC DNA]</scope>
    <source>
        <strain evidence="1 2">MQ-1</strain>
    </source>
</reference>
<gene>
    <name evidence="1" type="ORF">SMONO_v1c03730</name>
</gene>